<dbReference type="Gene3D" id="3.40.190.10">
    <property type="entry name" value="Periplasmic binding protein-like II"/>
    <property type="match status" value="2"/>
</dbReference>
<reference evidence="5" key="1">
    <citation type="submission" date="2013-08" db="EMBL/GenBank/DDBJ databases">
        <authorList>
            <person name="Mendez C."/>
            <person name="Richter M."/>
            <person name="Ferrer M."/>
            <person name="Sanchez J."/>
        </authorList>
    </citation>
    <scope>NUCLEOTIDE SEQUENCE</scope>
</reference>
<evidence type="ECO:0000313" key="6">
    <source>
        <dbReference type="EMBL" id="EQD63421.1"/>
    </source>
</evidence>
<comment type="similarity">
    <text evidence="1">Belongs to the PstS family.</text>
</comment>
<dbReference type="EMBL" id="AUZX01006510">
    <property type="protein sequence ID" value="EQD63421.1"/>
    <property type="molecule type" value="Genomic_DNA"/>
</dbReference>
<evidence type="ECO:0000256" key="1">
    <source>
        <dbReference type="ARBA" id="ARBA00008725"/>
    </source>
</evidence>
<accession>T0Z2X2</accession>
<organism evidence="5">
    <name type="scientific">mine drainage metagenome</name>
    <dbReference type="NCBI Taxonomy" id="410659"/>
    <lineage>
        <taxon>unclassified sequences</taxon>
        <taxon>metagenomes</taxon>
        <taxon>ecological metagenomes</taxon>
    </lineage>
</organism>
<proteinExistence type="inferred from homology"/>
<dbReference type="NCBIfam" id="TIGR00975">
    <property type="entry name" value="3a0107s03"/>
    <property type="match status" value="1"/>
</dbReference>
<gene>
    <name evidence="6" type="ORF">B1A_09141</name>
    <name evidence="5" type="ORF">B1B_14116</name>
</gene>
<dbReference type="EMBL" id="AUZY01009324">
    <property type="protein sequence ID" value="EQD42291.1"/>
    <property type="molecule type" value="Genomic_DNA"/>
</dbReference>
<name>T0Z2X2_9ZZZZ</name>
<dbReference type="InterPro" id="IPR024370">
    <property type="entry name" value="PBP_domain"/>
</dbReference>
<dbReference type="CDD" id="cd13565">
    <property type="entry name" value="PBP2_PstS"/>
    <property type="match status" value="1"/>
</dbReference>
<dbReference type="GO" id="GO:0043190">
    <property type="term" value="C:ATP-binding cassette (ABC) transporter complex"/>
    <property type="evidence" value="ECO:0007669"/>
    <property type="project" value="InterPro"/>
</dbReference>
<protein>
    <submittedName>
        <fullName evidence="5">Phosphate ABC transporter periplasmic substrate-binding protein PstS</fullName>
    </submittedName>
</protein>
<evidence type="ECO:0000259" key="4">
    <source>
        <dbReference type="Pfam" id="PF12849"/>
    </source>
</evidence>
<comment type="caution">
    <text evidence="5">The sequence shown here is derived from an EMBL/GenBank/DDBJ whole genome shotgun (WGS) entry which is preliminary data.</text>
</comment>
<dbReference type="PIRSF" id="PIRSF002756">
    <property type="entry name" value="PstS"/>
    <property type="match status" value="1"/>
</dbReference>
<dbReference type="InterPro" id="IPR005673">
    <property type="entry name" value="ABC_phos-bd_PstS"/>
</dbReference>
<feature type="domain" description="PBP" evidence="4">
    <location>
        <begin position="44"/>
        <end position="325"/>
    </location>
</feature>
<sequence>MQHGQPIRLVGGLRPVKLEGIPVFKSLKSRLAVLAVASVFSLGANAAQITGAGSTWVYPLVAKWSVVYAKETGIQVNYQAIGSGGGIAQIKAGTVAFGASDMPLTPEQLAKNGLIQFPTAIAGEDLVYNLPGIKAGELILSGPVVADIYLGKIKLWNDPAIAKLNPGLELPDMAITVVHRSDGSGTTFTFADYLSKISPEWKAKVGANTSIAWPVGVGGKGNEGVASYVQRIRGSIGYVEYAYILESKLDYARMYNRDGKLVSPSLQGFQDAAAHVDFTKAKDFYVILTDQPGPGTWPISGCTWQILRKDAPKATNEAVTKFFDWGFEKGQSMARSIAFGPLPPSTVDAIKAYWKHNLGI</sequence>
<dbReference type="GO" id="GO:0042301">
    <property type="term" value="F:phosphate ion binding"/>
    <property type="evidence" value="ECO:0007669"/>
    <property type="project" value="InterPro"/>
</dbReference>
<dbReference type="SUPFAM" id="SSF53850">
    <property type="entry name" value="Periplasmic binding protein-like II"/>
    <property type="match status" value="1"/>
</dbReference>
<evidence type="ECO:0000256" key="3">
    <source>
        <dbReference type="ARBA" id="ARBA00022592"/>
    </source>
</evidence>
<evidence type="ECO:0000256" key="2">
    <source>
        <dbReference type="ARBA" id="ARBA00022448"/>
    </source>
</evidence>
<keyword evidence="2" id="KW-0813">Transport</keyword>
<dbReference type="AlphaFoldDB" id="T0Z2X2"/>
<dbReference type="GO" id="GO:0035435">
    <property type="term" value="P:phosphate ion transmembrane transport"/>
    <property type="evidence" value="ECO:0007669"/>
    <property type="project" value="InterPro"/>
</dbReference>
<dbReference type="Pfam" id="PF12849">
    <property type="entry name" value="PBP_like_2"/>
    <property type="match status" value="1"/>
</dbReference>
<dbReference type="NCBIfam" id="NF008171">
    <property type="entry name" value="PRK10918.1"/>
    <property type="match status" value="1"/>
</dbReference>
<evidence type="ECO:0000313" key="5">
    <source>
        <dbReference type="EMBL" id="EQD42291.1"/>
    </source>
</evidence>
<dbReference type="PANTHER" id="PTHR42996">
    <property type="entry name" value="PHOSPHATE-BINDING PROTEIN PSTS"/>
    <property type="match status" value="1"/>
</dbReference>
<reference evidence="5" key="2">
    <citation type="journal article" date="2014" name="ISME J.">
        <title>Microbial stratification in low pH oxic and suboxic macroscopic growths along an acid mine drainage.</title>
        <authorList>
            <person name="Mendez-Garcia C."/>
            <person name="Mesa V."/>
            <person name="Sprenger R.R."/>
            <person name="Richter M."/>
            <person name="Diez M.S."/>
            <person name="Solano J."/>
            <person name="Bargiela R."/>
            <person name="Golyshina O.V."/>
            <person name="Manteca A."/>
            <person name="Ramos J.L."/>
            <person name="Gallego J.R."/>
            <person name="Llorente I."/>
            <person name="Martins Dos Santos V.A."/>
            <person name="Jensen O.N."/>
            <person name="Pelaez A.I."/>
            <person name="Sanchez J."/>
            <person name="Ferrer M."/>
        </authorList>
    </citation>
    <scope>NUCLEOTIDE SEQUENCE</scope>
</reference>
<dbReference type="PANTHER" id="PTHR42996:SF1">
    <property type="entry name" value="PHOSPHATE-BINDING PROTEIN PSTS"/>
    <property type="match status" value="1"/>
</dbReference>
<dbReference type="InterPro" id="IPR050962">
    <property type="entry name" value="Phosphate-bind_PstS"/>
</dbReference>
<keyword evidence="3" id="KW-0592">Phosphate transport</keyword>